<dbReference type="GO" id="GO:0016491">
    <property type="term" value="F:oxidoreductase activity"/>
    <property type="evidence" value="ECO:0007669"/>
    <property type="project" value="UniProtKB-KW"/>
</dbReference>
<organism evidence="4 5">
    <name type="scientific">Roseovarius faecimaris</name>
    <dbReference type="NCBI Taxonomy" id="2494550"/>
    <lineage>
        <taxon>Bacteria</taxon>
        <taxon>Pseudomonadati</taxon>
        <taxon>Pseudomonadota</taxon>
        <taxon>Alphaproteobacteria</taxon>
        <taxon>Rhodobacterales</taxon>
        <taxon>Roseobacteraceae</taxon>
        <taxon>Roseovarius</taxon>
    </lineage>
</organism>
<evidence type="ECO:0000259" key="3">
    <source>
        <dbReference type="Pfam" id="PF02826"/>
    </source>
</evidence>
<dbReference type="SUPFAM" id="SSF51735">
    <property type="entry name" value="NAD(P)-binding Rossmann-fold domains"/>
    <property type="match status" value="1"/>
</dbReference>
<dbReference type="PANTHER" id="PTHR43333">
    <property type="entry name" value="2-HACID_DH_C DOMAIN-CONTAINING PROTEIN"/>
    <property type="match status" value="1"/>
</dbReference>
<proteinExistence type="predicted"/>
<dbReference type="GO" id="GO:0051287">
    <property type="term" value="F:NAD binding"/>
    <property type="evidence" value="ECO:0007669"/>
    <property type="project" value="InterPro"/>
</dbReference>
<keyword evidence="5" id="KW-1185">Reference proteome</keyword>
<dbReference type="CDD" id="cd05300">
    <property type="entry name" value="2-Hacid_dh_1"/>
    <property type="match status" value="1"/>
</dbReference>
<dbReference type="PANTHER" id="PTHR43333:SF1">
    <property type="entry name" value="D-ISOMER SPECIFIC 2-HYDROXYACID DEHYDROGENASE NAD-BINDING DOMAIN-CONTAINING PROTEIN"/>
    <property type="match status" value="1"/>
</dbReference>
<sequence>MSLRVLILDSDPAPLRDRLAEAMPDVVIETCDSYAAMHDLVPAFKPDVLYSVSFAGRAGYPWQPLYGADGPKWISVGGSGVDHLEPWDPSRITVTNSAGVASAMMAEYVFGSILHYTLDIDGLAADKAARRWDPAREMQPLQGKTMLIVGLGHTGQAVAQRAKAFEMSVIGTRARPVPMEHVDEVRASDDLPQLWEQADFVTVSVPLLPSTRGLVDARAFAAMKPSAMLVDVSRGGVVDQDALVNALRSGAIAHAALDVFPEEPLPEDSPQWGLENAILSPHCSAVFDGWATRSFGLFLDNLERWRAGEPLQNIVDPARGY</sequence>
<protein>
    <submittedName>
        <fullName evidence="4">D-2-hydroxyacid dehydrogenase</fullName>
    </submittedName>
</protein>
<dbReference type="Proteomes" id="UP000428330">
    <property type="component" value="Chromosome"/>
</dbReference>
<evidence type="ECO:0000313" key="5">
    <source>
        <dbReference type="Proteomes" id="UP000428330"/>
    </source>
</evidence>
<dbReference type="RefSeq" id="WP_157705248.1">
    <property type="nucleotide sequence ID" value="NZ_CP034348.1"/>
</dbReference>
<evidence type="ECO:0000256" key="1">
    <source>
        <dbReference type="ARBA" id="ARBA00023002"/>
    </source>
</evidence>
<evidence type="ECO:0000313" key="4">
    <source>
        <dbReference type="EMBL" id="QGX96810.1"/>
    </source>
</evidence>
<dbReference type="InterPro" id="IPR006140">
    <property type="entry name" value="D-isomer_DH_NAD-bd"/>
</dbReference>
<evidence type="ECO:0000256" key="2">
    <source>
        <dbReference type="ARBA" id="ARBA00023027"/>
    </source>
</evidence>
<dbReference type="AlphaFoldDB" id="A0A6I6IIR4"/>
<feature type="domain" description="D-isomer specific 2-hydroxyacid dehydrogenase NAD-binding" evidence="3">
    <location>
        <begin position="114"/>
        <end position="284"/>
    </location>
</feature>
<dbReference type="EMBL" id="CP034348">
    <property type="protein sequence ID" value="QGX96810.1"/>
    <property type="molecule type" value="Genomic_DNA"/>
</dbReference>
<dbReference type="Gene3D" id="3.40.50.720">
    <property type="entry name" value="NAD(P)-binding Rossmann-like Domain"/>
    <property type="match status" value="2"/>
</dbReference>
<gene>
    <name evidence="4" type="ORF">EI983_00355</name>
</gene>
<accession>A0A6I6IIR4</accession>
<keyword evidence="2" id="KW-0520">NAD</keyword>
<keyword evidence="1" id="KW-0560">Oxidoreductase</keyword>
<dbReference type="KEGG" id="rom:EI983_00355"/>
<dbReference type="Pfam" id="PF02826">
    <property type="entry name" value="2-Hacid_dh_C"/>
    <property type="match status" value="1"/>
</dbReference>
<reference evidence="5" key="1">
    <citation type="submission" date="2018-12" db="EMBL/GenBank/DDBJ databases">
        <title>Complete genome sequence of Roseovarius sp. MME-070.</title>
        <authorList>
            <person name="Nam Y.-D."/>
            <person name="Kang J."/>
            <person name="Chung W.-H."/>
            <person name="Park Y.S."/>
        </authorList>
    </citation>
    <scope>NUCLEOTIDE SEQUENCE [LARGE SCALE GENOMIC DNA]</scope>
    <source>
        <strain evidence="5">MME-070</strain>
    </source>
</reference>
<name>A0A6I6IIR4_9RHOB</name>
<dbReference type="InterPro" id="IPR036291">
    <property type="entry name" value="NAD(P)-bd_dom_sf"/>
</dbReference>
<dbReference type="OrthoDB" id="7374922at2"/>